<evidence type="ECO:0000313" key="1">
    <source>
        <dbReference type="EMBL" id="JAH90955.1"/>
    </source>
</evidence>
<reference evidence="1" key="1">
    <citation type="submission" date="2014-11" db="EMBL/GenBank/DDBJ databases">
        <authorList>
            <person name="Amaro Gonzalez C."/>
        </authorList>
    </citation>
    <scope>NUCLEOTIDE SEQUENCE</scope>
</reference>
<organism evidence="1">
    <name type="scientific">Anguilla anguilla</name>
    <name type="common">European freshwater eel</name>
    <name type="synonym">Muraena anguilla</name>
    <dbReference type="NCBI Taxonomy" id="7936"/>
    <lineage>
        <taxon>Eukaryota</taxon>
        <taxon>Metazoa</taxon>
        <taxon>Chordata</taxon>
        <taxon>Craniata</taxon>
        <taxon>Vertebrata</taxon>
        <taxon>Euteleostomi</taxon>
        <taxon>Actinopterygii</taxon>
        <taxon>Neopterygii</taxon>
        <taxon>Teleostei</taxon>
        <taxon>Anguilliformes</taxon>
        <taxon>Anguillidae</taxon>
        <taxon>Anguilla</taxon>
    </lineage>
</organism>
<sequence length="47" mass="5419">MSLRSYLLVFLKKNTFFVVGMSDFLMPTKTLLMSTLRYGADRLSLLV</sequence>
<name>A0A0E9WN01_ANGAN</name>
<protein>
    <submittedName>
        <fullName evidence="1">Uncharacterized protein</fullName>
    </submittedName>
</protein>
<dbReference type="AlphaFoldDB" id="A0A0E9WN01"/>
<dbReference type="EMBL" id="GBXM01017622">
    <property type="protein sequence ID" value="JAH90955.1"/>
    <property type="molecule type" value="Transcribed_RNA"/>
</dbReference>
<reference evidence="1" key="2">
    <citation type="journal article" date="2015" name="Fish Shellfish Immunol.">
        <title>Early steps in the European eel (Anguilla anguilla)-Vibrio vulnificus interaction in the gills: Role of the RtxA13 toxin.</title>
        <authorList>
            <person name="Callol A."/>
            <person name="Pajuelo D."/>
            <person name="Ebbesson L."/>
            <person name="Teles M."/>
            <person name="MacKenzie S."/>
            <person name="Amaro C."/>
        </authorList>
    </citation>
    <scope>NUCLEOTIDE SEQUENCE</scope>
</reference>
<proteinExistence type="predicted"/>
<accession>A0A0E9WN01</accession>